<dbReference type="Proteomes" id="UP001057375">
    <property type="component" value="Unassembled WGS sequence"/>
</dbReference>
<protein>
    <submittedName>
        <fullName evidence="1">Polyketide synthase</fullName>
    </submittedName>
</protein>
<dbReference type="InterPro" id="IPR001227">
    <property type="entry name" value="Ac_transferase_dom_sf"/>
</dbReference>
<comment type="caution">
    <text evidence="1">The sequence shown here is derived from an EMBL/GenBank/DDBJ whole genome shotgun (WGS) entry which is preliminary data.</text>
</comment>
<keyword evidence="2" id="KW-1185">Reference proteome</keyword>
<organism evidence="1 2">
    <name type="scientific">Aduncisulcus paluster</name>
    <dbReference type="NCBI Taxonomy" id="2918883"/>
    <lineage>
        <taxon>Eukaryota</taxon>
        <taxon>Metamonada</taxon>
        <taxon>Carpediemonas-like organisms</taxon>
        <taxon>Aduncisulcus</taxon>
    </lineage>
</organism>
<evidence type="ECO:0000313" key="2">
    <source>
        <dbReference type="Proteomes" id="UP001057375"/>
    </source>
</evidence>
<name>A0ABQ5KC77_9EUKA</name>
<sequence length="102" mass="11199">MRHSVYFTHGVHNAVDAGYTTFLELAPNPVALMQVGLSTMAYGLPDAQLIATLARKEDEVESMIKAMAQLYVLGHALDPWTLFSKAAKSSDYAPIPATEFKR</sequence>
<dbReference type="EMBL" id="BQXS01008634">
    <property type="protein sequence ID" value="GKT30154.1"/>
    <property type="molecule type" value="Genomic_DNA"/>
</dbReference>
<reference evidence="1" key="1">
    <citation type="submission" date="2022-03" db="EMBL/GenBank/DDBJ databases">
        <title>Draft genome sequence of Aduncisulcus paluster, a free-living microaerophilic Fornicata.</title>
        <authorList>
            <person name="Yuyama I."/>
            <person name="Kume K."/>
            <person name="Tamura T."/>
            <person name="Inagaki Y."/>
            <person name="Hashimoto T."/>
        </authorList>
    </citation>
    <scope>NUCLEOTIDE SEQUENCE</scope>
    <source>
        <strain evidence="1">NY0171</strain>
    </source>
</reference>
<gene>
    <name evidence="1" type="ORF">ADUPG1_005417</name>
</gene>
<feature type="non-terminal residue" evidence="1">
    <location>
        <position position="102"/>
    </location>
</feature>
<evidence type="ECO:0000313" key="1">
    <source>
        <dbReference type="EMBL" id="GKT30154.1"/>
    </source>
</evidence>
<accession>A0ABQ5KC77</accession>
<proteinExistence type="predicted"/>
<dbReference type="Gene3D" id="3.40.366.10">
    <property type="entry name" value="Malonyl-Coenzyme A Acyl Carrier Protein, domain 2"/>
    <property type="match status" value="1"/>
</dbReference>